<sequence>MSANQSIAVKHWARIIKRWPVDQLRPEYVSFQKCMQNRLQDPSSTPVTPEAKPNKTVGTTAGEFTSSPEKDIRQVNALYALLEDRFAKEYPTPNALRHPKATPTHYDDLAKEMEAASTRSWAGQLWNRLKGVIRWG</sequence>
<accession>A0A0D2H8N1</accession>
<dbReference type="Pfam" id="PF20180">
    <property type="entry name" value="UQCC2_CBP6"/>
    <property type="match status" value="1"/>
</dbReference>
<dbReference type="GO" id="GO:0043022">
    <property type="term" value="F:ribosome binding"/>
    <property type="evidence" value="ECO:0007669"/>
    <property type="project" value="InterPro"/>
</dbReference>
<dbReference type="Proteomes" id="UP000053617">
    <property type="component" value="Unassembled WGS sequence"/>
</dbReference>
<name>A0A0D2H8N1_9EURO</name>
<evidence type="ECO:0000313" key="3">
    <source>
        <dbReference type="Proteomes" id="UP000053617"/>
    </source>
</evidence>
<dbReference type="OrthoDB" id="2107880at2759"/>
<protein>
    <submittedName>
        <fullName evidence="2">Uncharacterized protein</fullName>
    </submittedName>
</protein>
<evidence type="ECO:0000313" key="2">
    <source>
        <dbReference type="EMBL" id="KIX06823.1"/>
    </source>
</evidence>
<dbReference type="PANTHER" id="PTHR28250">
    <property type="entry name" value="CYTOCHROME B PRE-MRNA-PROCESSING PROTEIN 6"/>
    <property type="match status" value="1"/>
</dbReference>
<feature type="compositionally biased region" description="Polar residues" evidence="1">
    <location>
        <begin position="56"/>
        <end position="67"/>
    </location>
</feature>
<feature type="region of interest" description="Disordered" evidence="1">
    <location>
        <begin position="39"/>
        <end position="67"/>
    </location>
</feature>
<dbReference type="AlphaFoldDB" id="A0A0D2H8N1"/>
<dbReference type="EMBL" id="KN847477">
    <property type="protein sequence ID" value="KIX06823.1"/>
    <property type="molecule type" value="Genomic_DNA"/>
</dbReference>
<organism evidence="2 3">
    <name type="scientific">Rhinocladiella mackenziei CBS 650.93</name>
    <dbReference type="NCBI Taxonomy" id="1442369"/>
    <lineage>
        <taxon>Eukaryota</taxon>
        <taxon>Fungi</taxon>
        <taxon>Dikarya</taxon>
        <taxon>Ascomycota</taxon>
        <taxon>Pezizomycotina</taxon>
        <taxon>Eurotiomycetes</taxon>
        <taxon>Chaetothyriomycetidae</taxon>
        <taxon>Chaetothyriales</taxon>
        <taxon>Herpotrichiellaceae</taxon>
        <taxon>Rhinocladiella</taxon>
    </lineage>
</organism>
<gene>
    <name evidence="2" type="ORF">Z518_04799</name>
</gene>
<dbReference type="GeneID" id="25292870"/>
<dbReference type="VEuPathDB" id="FungiDB:Z518_04799"/>
<proteinExistence type="predicted"/>
<dbReference type="InterPro" id="IPR037653">
    <property type="entry name" value="Cbp6"/>
</dbReference>
<evidence type="ECO:0000256" key="1">
    <source>
        <dbReference type="SAM" id="MobiDB-lite"/>
    </source>
</evidence>
<dbReference type="RefSeq" id="XP_013273959.1">
    <property type="nucleotide sequence ID" value="XM_013418505.1"/>
</dbReference>
<dbReference type="GO" id="GO:0034551">
    <property type="term" value="P:mitochondrial respiratory chain complex III assembly"/>
    <property type="evidence" value="ECO:0007669"/>
    <property type="project" value="TreeGrafter"/>
</dbReference>
<reference evidence="2 3" key="1">
    <citation type="submission" date="2015-01" db="EMBL/GenBank/DDBJ databases">
        <title>The Genome Sequence of Rhinocladiella mackenzie CBS 650.93.</title>
        <authorList>
            <consortium name="The Broad Institute Genomics Platform"/>
            <person name="Cuomo C."/>
            <person name="de Hoog S."/>
            <person name="Gorbushina A."/>
            <person name="Stielow B."/>
            <person name="Teixiera M."/>
            <person name="Abouelleil A."/>
            <person name="Chapman S.B."/>
            <person name="Priest M."/>
            <person name="Young S.K."/>
            <person name="Wortman J."/>
            <person name="Nusbaum C."/>
            <person name="Birren B."/>
        </authorList>
    </citation>
    <scope>NUCLEOTIDE SEQUENCE [LARGE SCALE GENOMIC DNA]</scope>
    <source>
        <strain evidence="2 3">CBS 650.93</strain>
    </source>
</reference>
<dbReference type="PANTHER" id="PTHR28250:SF1">
    <property type="entry name" value="CYTOCHROME B PRE-MRNA-PROCESSING PROTEIN 6"/>
    <property type="match status" value="1"/>
</dbReference>
<dbReference type="HOGENOM" id="CLU_138679_1_0_1"/>
<keyword evidence="3" id="KW-1185">Reference proteome</keyword>
<dbReference type="GO" id="GO:0061671">
    <property type="term" value="C:Cbp3p-Cbp6 complex"/>
    <property type="evidence" value="ECO:0007669"/>
    <property type="project" value="InterPro"/>
</dbReference>